<accession>A0A430A488</accession>
<dbReference type="EC" id="2.5.1.54" evidence="8"/>
<dbReference type="InterPro" id="IPR013785">
    <property type="entry name" value="Aldolase_TIM"/>
</dbReference>
<dbReference type="GO" id="GO:0005737">
    <property type="term" value="C:cytoplasm"/>
    <property type="evidence" value="ECO:0007669"/>
    <property type="project" value="TreeGrafter"/>
</dbReference>
<dbReference type="Proteomes" id="UP000288197">
    <property type="component" value="Unassembled WGS sequence"/>
</dbReference>
<dbReference type="PANTHER" id="PTHR21225">
    <property type="entry name" value="PHOSPHO-2-DEHYDRO-3-DEOXYHEPTONATE ALDOLASE DAHP SYNTHETASE"/>
    <property type="match status" value="1"/>
</dbReference>
<dbReference type="PIRSF" id="PIRSF001361">
    <property type="entry name" value="DAHP_synthase"/>
    <property type="match status" value="1"/>
</dbReference>
<comment type="similarity">
    <text evidence="3 8">Belongs to the class-I DAHP synthase family.</text>
</comment>
<protein>
    <recommendedName>
        <fullName evidence="8">Phospho-2-dehydro-3-deoxyheptonate aldolase</fullName>
        <ecNumber evidence="8">2.5.1.54</ecNumber>
    </recommendedName>
</protein>
<evidence type="ECO:0000256" key="1">
    <source>
        <dbReference type="ARBA" id="ARBA00003726"/>
    </source>
</evidence>
<dbReference type="GO" id="GO:0009423">
    <property type="term" value="P:chorismate biosynthetic process"/>
    <property type="evidence" value="ECO:0007669"/>
    <property type="project" value="UniProtKB-UniPathway"/>
</dbReference>
<dbReference type="PANTHER" id="PTHR21225:SF12">
    <property type="entry name" value="PHOSPHO-2-DEHYDRO-3-DEOXYHEPTONATE ALDOLASE, TYROSINE-INHIBITED"/>
    <property type="match status" value="1"/>
</dbReference>
<comment type="pathway">
    <text evidence="2 8">Metabolic intermediate biosynthesis; chorismate biosynthesis; chorismate from D-erythrose 4-phosphate and phosphoenolpyruvate: step 1/7.</text>
</comment>
<evidence type="ECO:0000256" key="5">
    <source>
        <dbReference type="ARBA" id="ARBA00022679"/>
    </source>
</evidence>
<reference evidence="10 11" key="1">
    <citation type="submission" date="2017-05" db="EMBL/GenBank/DDBJ databases">
        <title>Vagococcus spp. assemblies.</title>
        <authorList>
            <person name="Gulvik C.A."/>
        </authorList>
    </citation>
    <scope>NUCLEOTIDE SEQUENCE [LARGE SCALE GENOMIC DNA]</scope>
    <source>
        <strain evidence="10 11">NCFB 2497</strain>
    </source>
</reference>
<dbReference type="NCBIfam" id="NF009395">
    <property type="entry name" value="PRK12755.1"/>
    <property type="match status" value="1"/>
</dbReference>
<evidence type="ECO:0000256" key="7">
    <source>
        <dbReference type="ARBA" id="ARBA00047508"/>
    </source>
</evidence>
<keyword evidence="6 8" id="KW-0057">Aromatic amino acid biosynthesis</keyword>
<evidence type="ECO:0000313" key="11">
    <source>
        <dbReference type="Proteomes" id="UP000288197"/>
    </source>
</evidence>
<evidence type="ECO:0000256" key="3">
    <source>
        <dbReference type="ARBA" id="ARBA00007985"/>
    </source>
</evidence>
<comment type="catalytic activity">
    <reaction evidence="7 8">
        <text>D-erythrose 4-phosphate + phosphoenolpyruvate + H2O = 7-phospho-2-dehydro-3-deoxy-D-arabino-heptonate + phosphate</text>
        <dbReference type="Rhea" id="RHEA:14717"/>
        <dbReference type="ChEBI" id="CHEBI:15377"/>
        <dbReference type="ChEBI" id="CHEBI:16897"/>
        <dbReference type="ChEBI" id="CHEBI:43474"/>
        <dbReference type="ChEBI" id="CHEBI:58394"/>
        <dbReference type="ChEBI" id="CHEBI:58702"/>
        <dbReference type="EC" id="2.5.1.54"/>
    </reaction>
</comment>
<dbReference type="InterPro" id="IPR006219">
    <property type="entry name" value="DAHP_synth_1"/>
</dbReference>
<keyword evidence="5 8" id="KW-0808">Transferase</keyword>
<keyword evidence="11" id="KW-1185">Reference proteome</keyword>
<evidence type="ECO:0000313" key="10">
    <source>
        <dbReference type="EMBL" id="RSU01546.1"/>
    </source>
</evidence>
<dbReference type="EMBL" id="NGJX01000007">
    <property type="protein sequence ID" value="RSU01546.1"/>
    <property type="molecule type" value="Genomic_DNA"/>
</dbReference>
<feature type="domain" description="DAHP synthetase I/KDSA" evidence="9">
    <location>
        <begin position="39"/>
        <end position="339"/>
    </location>
</feature>
<evidence type="ECO:0000259" key="9">
    <source>
        <dbReference type="Pfam" id="PF00793"/>
    </source>
</evidence>
<evidence type="ECO:0000256" key="8">
    <source>
        <dbReference type="PIRNR" id="PIRNR001361"/>
    </source>
</evidence>
<dbReference type="GO" id="GO:0008652">
    <property type="term" value="P:amino acid biosynthetic process"/>
    <property type="evidence" value="ECO:0007669"/>
    <property type="project" value="UniProtKB-KW"/>
</dbReference>
<evidence type="ECO:0000256" key="4">
    <source>
        <dbReference type="ARBA" id="ARBA00022605"/>
    </source>
</evidence>
<dbReference type="UniPathway" id="UPA00053">
    <property type="reaction ID" value="UER00084"/>
</dbReference>
<dbReference type="Pfam" id="PF00793">
    <property type="entry name" value="DAHP_synth_1"/>
    <property type="match status" value="1"/>
</dbReference>
<comment type="caution">
    <text evidence="10">The sequence shown here is derived from an EMBL/GenBank/DDBJ whole genome shotgun (WGS) entry which is preliminary data.</text>
</comment>
<evidence type="ECO:0000256" key="6">
    <source>
        <dbReference type="ARBA" id="ARBA00023141"/>
    </source>
</evidence>
<dbReference type="AlphaFoldDB" id="A0A430A488"/>
<dbReference type="RefSeq" id="WP_114289789.1">
    <property type="nucleotide sequence ID" value="NZ_CP081459.1"/>
</dbReference>
<dbReference type="GeneID" id="63146612"/>
<gene>
    <name evidence="10" type="ORF">CBF32_08435</name>
</gene>
<dbReference type="GO" id="GO:0003849">
    <property type="term" value="F:3-deoxy-7-phosphoheptulonate synthase activity"/>
    <property type="evidence" value="ECO:0007669"/>
    <property type="project" value="UniProtKB-EC"/>
</dbReference>
<sequence>MEVRDMGFEKISEEINASELLKSYQLSGKDLELKNKRDEELRQIILGEDQRFLAIIGPCSAHDEEAVLEYAHRLSKIQKEIVNEVFIIPRIYTNKPRTNGDGYKGLLHQPSAQGKSNLLQGIQAVRKIHHRVITETGLTTADEMLYPENLEYVKDLLSYIAIGARSVEDQQHRFVASGIDQPVGMKNPTSGQLNVMFNSIYAAQQQQEFIYNNQEVMTSSNPYAHVVLRGGLDANGKNIPNYHYEDLVTVHQMYQESELKNPFIVVDTNHDNSGKKHLEQVRIVKDVLSSREWNQDLKPFVRGFMIESFLENGRQEVDGDVFGKSITDPCLGWKETEKLLYSLAKNK</sequence>
<dbReference type="Gene3D" id="3.20.20.70">
    <property type="entry name" value="Aldolase class I"/>
    <property type="match status" value="1"/>
</dbReference>
<dbReference type="NCBIfam" id="TIGR00034">
    <property type="entry name" value="aroFGH"/>
    <property type="match status" value="1"/>
</dbReference>
<keyword evidence="4 8" id="KW-0028">Amino-acid biosynthesis</keyword>
<dbReference type="InterPro" id="IPR006218">
    <property type="entry name" value="DAHP1/KDSA"/>
</dbReference>
<proteinExistence type="inferred from homology"/>
<organism evidence="10 11">
    <name type="scientific">Vagococcus fluvialis</name>
    <dbReference type="NCBI Taxonomy" id="2738"/>
    <lineage>
        <taxon>Bacteria</taxon>
        <taxon>Bacillati</taxon>
        <taxon>Bacillota</taxon>
        <taxon>Bacilli</taxon>
        <taxon>Lactobacillales</taxon>
        <taxon>Enterococcaceae</taxon>
        <taxon>Vagococcus</taxon>
    </lineage>
</organism>
<name>A0A430A488_9ENTE</name>
<evidence type="ECO:0000256" key="2">
    <source>
        <dbReference type="ARBA" id="ARBA00004688"/>
    </source>
</evidence>
<dbReference type="GO" id="GO:0009073">
    <property type="term" value="P:aromatic amino acid family biosynthetic process"/>
    <property type="evidence" value="ECO:0007669"/>
    <property type="project" value="UniProtKB-KW"/>
</dbReference>
<dbReference type="OrthoDB" id="9807331at2"/>
<dbReference type="SUPFAM" id="SSF51569">
    <property type="entry name" value="Aldolase"/>
    <property type="match status" value="1"/>
</dbReference>
<comment type="function">
    <text evidence="1 8">Stereospecific condensation of phosphoenolpyruvate (PEP) and D-erythrose-4-phosphate (E4P) giving rise to 3-deoxy-D-arabino-heptulosonate-7-phosphate (DAHP).</text>
</comment>